<dbReference type="RefSeq" id="WP_317969558.1">
    <property type="nucleotide sequence ID" value="NZ_CP129118.1"/>
</dbReference>
<evidence type="ECO:0000259" key="4">
    <source>
        <dbReference type="Pfam" id="PF00149"/>
    </source>
</evidence>
<keyword evidence="6" id="KW-1185">Reference proteome</keyword>
<dbReference type="Gene3D" id="3.60.21.10">
    <property type="match status" value="1"/>
</dbReference>
<evidence type="ECO:0000256" key="1">
    <source>
        <dbReference type="ARBA" id="ARBA00022723"/>
    </source>
</evidence>
<sequence length="282" mass="31533">MLKKKLIYIMVGIVAFAYFVYFQNNSIVTSKTVIRSADIPNGFHQYKIVHLSDLHSKNFGRDQQILVRKVSQLKPNIIVFTGDLIDSNRVGDEASLILMKELTTIVPVYYVSGNHEWWSGTFSSLESSLNDLGVRVLRNEHDVVDKGNDKMYIVGIDDPAHGSKSLTERERTEDVIVESIEGIEKDSFTILLSHRPEMLDLYAASGFDIVFAGHAHGGQVRIPFIGGLVAPNQGFFPTYTAGKHELNQTVMVVSRGLGNSIIPLRLFNRPEIVEITLEVLDS</sequence>
<name>A0ABZ0L9W9_9BACL</name>
<dbReference type="InterPro" id="IPR029052">
    <property type="entry name" value="Metallo-depent_PP-like"/>
</dbReference>
<evidence type="ECO:0000313" key="5">
    <source>
        <dbReference type="EMBL" id="WOV88467.1"/>
    </source>
</evidence>
<keyword evidence="3" id="KW-1133">Transmembrane helix</keyword>
<feature type="domain" description="Calcineurin-like phosphoesterase" evidence="4">
    <location>
        <begin position="47"/>
        <end position="217"/>
    </location>
</feature>
<proteinExistence type="predicted"/>
<evidence type="ECO:0000256" key="3">
    <source>
        <dbReference type="SAM" id="Phobius"/>
    </source>
</evidence>
<accession>A0ABZ0L9W9</accession>
<gene>
    <name evidence="5" type="ORF">QWT69_04945</name>
</gene>
<keyword evidence="3" id="KW-0472">Membrane</keyword>
<protein>
    <submittedName>
        <fullName evidence="5">Metallophosphoesterase</fullName>
    </submittedName>
</protein>
<reference evidence="5 6" key="1">
    <citation type="submission" date="2023-06" db="EMBL/GenBank/DDBJ databases">
        <title>Sporosarcina sp. nov., isolated from Korean tranditional fermented seafood 'Jeotgal'.</title>
        <authorList>
            <person name="Yang A.I."/>
            <person name="Shin N.-R."/>
        </authorList>
    </citation>
    <scope>NUCLEOTIDE SEQUENCE [LARGE SCALE GENOMIC DNA]</scope>
    <source>
        <strain evidence="5 6">T2O-4</strain>
    </source>
</reference>
<dbReference type="InterPro" id="IPR004843">
    <property type="entry name" value="Calcineurin-like_PHP"/>
</dbReference>
<dbReference type="EMBL" id="CP129118">
    <property type="protein sequence ID" value="WOV88467.1"/>
    <property type="molecule type" value="Genomic_DNA"/>
</dbReference>
<keyword evidence="2" id="KW-0378">Hydrolase</keyword>
<feature type="transmembrane region" description="Helical" evidence="3">
    <location>
        <begin position="6"/>
        <end position="22"/>
    </location>
</feature>
<dbReference type="InterPro" id="IPR051158">
    <property type="entry name" value="Metallophosphoesterase_sf"/>
</dbReference>
<keyword evidence="1" id="KW-0479">Metal-binding</keyword>
<keyword evidence="3" id="KW-0812">Transmembrane</keyword>
<dbReference type="SUPFAM" id="SSF56300">
    <property type="entry name" value="Metallo-dependent phosphatases"/>
    <property type="match status" value="1"/>
</dbReference>
<dbReference type="Proteomes" id="UP001303902">
    <property type="component" value="Chromosome"/>
</dbReference>
<evidence type="ECO:0000256" key="2">
    <source>
        <dbReference type="ARBA" id="ARBA00022801"/>
    </source>
</evidence>
<dbReference type="PANTHER" id="PTHR31302:SF31">
    <property type="entry name" value="PHOSPHODIESTERASE YAEI"/>
    <property type="match status" value="1"/>
</dbReference>
<dbReference type="PANTHER" id="PTHR31302">
    <property type="entry name" value="TRANSMEMBRANE PROTEIN WITH METALLOPHOSPHOESTERASE DOMAIN-RELATED"/>
    <property type="match status" value="1"/>
</dbReference>
<dbReference type="Pfam" id="PF00149">
    <property type="entry name" value="Metallophos"/>
    <property type="match status" value="1"/>
</dbReference>
<organism evidence="5 6">
    <name type="scientific">Sporosarcina oncorhynchi</name>
    <dbReference type="NCBI Taxonomy" id="3056444"/>
    <lineage>
        <taxon>Bacteria</taxon>
        <taxon>Bacillati</taxon>
        <taxon>Bacillota</taxon>
        <taxon>Bacilli</taxon>
        <taxon>Bacillales</taxon>
        <taxon>Caryophanaceae</taxon>
        <taxon>Sporosarcina</taxon>
    </lineage>
</organism>
<evidence type="ECO:0000313" key="6">
    <source>
        <dbReference type="Proteomes" id="UP001303902"/>
    </source>
</evidence>
<dbReference type="CDD" id="cd07385">
    <property type="entry name" value="MPP_YkuE_C"/>
    <property type="match status" value="1"/>
</dbReference>